<dbReference type="InterPro" id="IPR021739">
    <property type="entry name" value="SaV-like"/>
</dbReference>
<dbReference type="RefSeq" id="WP_161820495.1">
    <property type="nucleotide sequence ID" value="NZ_LSRS01000001.1"/>
</dbReference>
<dbReference type="AlphaFoldDB" id="A0A9D3AZX4"/>
<evidence type="ECO:0000313" key="2">
    <source>
        <dbReference type="Proteomes" id="UP000798488"/>
    </source>
</evidence>
<dbReference type="Proteomes" id="UP000798488">
    <property type="component" value="Unassembled WGS sequence"/>
</dbReference>
<gene>
    <name evidence="1" type="ORF">SPSYN_00041</name>
</gene>
<organism evidence="1 2">
    <name type="scientific">Sporotomaculum syntrophicum</name>
    <dbReference type="NCBI Taxonomy" id="182264"/>
    <lineage>
        <taxon>Bacteria</taxon>
        <taxon>Bacillati</taxon>
        <taxon>Bacillota</taxon>
        <taxon>Clostridia</taxon>
        <taxon>Eubacteriales</taxon>
        <taxon>Desulfallaceae</taxon>
        <taxon>Sporotomaculum</taxon>
    </lineage>
</organism>
<dbReference type="OrthoDB" id="1684418at2"/>
<accession>A0A9D3AZX4</accession>
<dbReference type="EMBL" id="LSRS01000001">
    <property type="protein sequence ID" value="KAF1086323.1"/>
    <property type="molecule type" value="Genomic_DNA"/>
</dbReference>
<evidence type="ECO:0000313" key="1">
    <source>
        <dbReference type="EMBL" id="KAF1086323.1"/>
    </source>
</evidence>
<evidence type="ECO:0008006" key="3">
    <source>
        <dbReference type="Google" id="ProtNLM"/>
    </source>
</evidence>
<name>A0A9D3AZX4_9FIRM</name>
<proteinExistence type="predicted"/>
<comment type="caution">
    <text evidence="1">The sequence shown here is derived from an EMBL/GenBank/DDBJ whole genome shotgun (WGS) entry which is preliminary data.</text>
</comment>
<dbReference type="Pfam" id="PF11753">
    <property type="entry name" value="DUF3310"/>
    <property type="match status" value="1"/>
</dbReference>
<protein>
    <recommendedName>
        <fullName evidence="3">DUF3310 domain-containing protein</fullName>
    </recommendedName>
</protein>
<sequence>MVEELDVIEDKKLGYCLGNVIKYVSRVAKKDKTKEVEDLKKARWYWAEEFMS</sequence>
<keyword evidence="2" id="KW-1185">Reference proteome</keyword>
<reference evidence="1" key="1">
    <citation type="submission" date="2016-02" db="EMBL/GenBank/DDBJ databases">
        <title>Draft Genome Sequence of Sporotomaculum syntrophicum Strain FB, a Syntrophic Benzoate Degrader.</title>
        <authorList>
            <person name="Nobu M.K."/>
            <person name="Narihiro T."/>
            <person name="Qiu Y.-L."/>
            <person name="Ohashi A."/>
            <person name="Liu W.-T."/>
            <person name="Yuji S."/>
        </authorList>
    </citation>
    <scope>NUCLEOTIDE SEQUENCE</scope>
    <source>
        <strain evidence="1">FB</strain>
    </source>
</reference>